<gene>
    <name evidence="2" type="ordered locus">Psta_2191</name>
</gene>
<evidence type="ECO:0000256" key="1">
    <source>
        <dbReference type="SAM" id="MobiDB-lite"/>
    </source>
</evidence>
<proteinExistence type="predicted"/>
<organism evidence="2 3">
    <name type="scientific">Pirellula staleyi (strain ATCC 27377 / DSM 6068 / ICPB 4128)</name>
    <name type="common">Pirella staleyi</name>
    <dbReference type="NCBI Taxonomy" id="530564"/>
    <lineage>
        <taxon>Bacteria</taxon>
        <taxon>Pseudomonadati</taxon>
        <taxon>Planctomycetota</taxon>
        <taxon>Planctomycetia</taxon>
        <taxon>Pirellulales</taxon>
        <taxon>Pirellulaceae</taxon>
        <taxon>Pirellula</taxon>
    </lineage>
</organism>
<feature type="region of interest" description="Disordered" evidence="1">
    <location>
        <begin position="1"/>
        <end position="20"/>
    </location>
</feature>
<evidence type="ECO:0000313" key="2">
    <source>
        <dbReference type="EMBL" id="ADB16863.1"/>
    </source>
</evidence>
<dbReference type="HOGENOM" id="CLU_2059197_0_0_0"/>
<name>D2R2M3_PIRSD</name>
<reference evidence="2 3" key="1">
    <citation type="journal article" date="2009" name="Stand. Genomic Sci.">
        <title>Complete genome sequence of Pirellula staleyi type strain (ATCC 27377).</title>
        <authorList>
            <person name="Clum A."/>
            <person name="Tindall B.J."/>
            <person name="Sikorski J."/>
            <person name="Ivanova N."/>
            <person name="Mavrommatis K."/>
            <person name="Lucas S."/>
            <person name="Glavina del Rio T."/>
            <person name="Nolan M."/>
            <person name="Chen F."/>
            <person name="Tice H."/>
            <person name="Pitluck S."/>
            <person name="Cheng J.F."/>
            <person name="Chertkov O."/>
            <person name="Brettin T."/>
            <person name="Han C."/>
            <person name="Detter J.C."/>
            <person name="Kuske C."/>
            <person name="Bruce D."/>
            <person name="Goodwin L."/>
            <person name="Ovchinikova G."/>
            <person name="Pati A."/>
            <person name="Mikhailova N."/>
            <person name="Chen A."/>
            <person name="Palaniappan K."/>
            <person name="Land M."/>
            <person name="Hauser L."/>
            <person name="Chang Y.J."/>
            <person name="Jeffries C.D."/>
            <person name="Chain P."/>
            <person name="Rohde M."/>
            <person name="Goker M."/>
            <person name="Bristow J."/>
            <person name="Eisen J.A."/>
            <person name="Markowitz V."/>
            <person name="Hugenholtz P."/>
            <person name="Kyrpides N.C."/>
            <person name="Klenk H.P."/>
            <person name="Lapidus A."/>
        </authorList>
    </citation>
    <scope>NUCLEOTIDE SEQUENCE [LARGE SCALE GENOMIC DNA]</scope>
    <source>
        <strain evidence="3">ATCC 27377 / DSM 6068 / ICPB 4128</strain>
    </source>
</reference>
<dbReference type="EMBL" id="CP001848">
    <property type="protein sequence ID" value="ADB16863.1"/>
    <property type="molecule type" value="Genomic_DNA"/>
</dbReference>
<evidence type="ECO:0000313" key="3">
    <source>
        <dbReference type="Proteomes" id="UP000001887"/>
    </source>
</evidence>
<accession>D2R2M3</accession>
<dbReference type="eggNOG" id="ENOG5033I7T">
    <property type="taxonomic scope" value="Bacteria"/>
</dbReference>
<protein>
    <submittedName>
        <fullName evidence="2">Uncharacterized protein</fullName>
    </submittedName>
</protein>
<dbReference type="OrthoDB" id="284479at2"/>
<dbReference type="KEGG" id="psl:Psta_2191"/>
<dbReference type="AlphaFoldDB" id="D2R2M3"/>
<keyword evidence="3" id="KW-1185">Reference proteome</keyword>
<dbReference type="Proteomes" id="UP000001887">
    <property type="component" value="Chromosome"/>
</dbReference>
<sequence length="119" mass="11840">MAKKAAAGPSKSEVIRKYKADHPELGPTAIAEALTKEGHKVSPAFVSTILSNAKKGAKAGAAPKAKRGRKPGSGKKAAAGPAAGDSSLDTLIAAKKLADQMGGIAKAKAALDTLAKLLG</sequence>
<feature type="region of interest" description="Disordered" evidence="1">
    <location>
        <begin position="54"/>
        <end position="84"/>
    </location>
</feature>
<feature type="compositionally biased region" description="Low complexity" evidence="1">
    <location>
        <begin position="74"/>
        <end position="84"/>
    </location>
</feature>
<feature type="compositionally biased region" description="Basic residues" evidence="1">
    <location>
        <begin position="64"/>
        <end position="73"/>
    </location>
</feature>